<feature type="transmembrane region" description="Helical" evidence="8">
    <location>
        <begin position="288"/>
        <end position="306"/>
    </location>
</feature>
<proteinExistence type="inferred from homology"/>
<feature type="region of interest" description="Disordered" evidence="7">
    <location>
        <begin position="1"/>
        <end position="32"/>
    </location>
</feature>
<feature type="transmembrane region" description="Helical" evidence="8">
    <location>
        <begin position="166"/>
        <end position="189"/>
    </location>
</feature>
<sequence length="590" mass="64427">MNSRSDDIEAAARPLMSGSTTTTTLASNTSTNHREVVVEKLTTTTNRGSVGGSSNNNLIKLNNLKALNRNSTGDERMIDGGRFSKTTANTTPKTTTGAASLLGATNENNIEYADDNNCNMSRKVSRIPQAGVSGDDNDDSDDVDIDIKDGLQVTRKESNLIVGLKLFAIFSTIYFFMWSSSILSQAFNLASYHYAGHFIRTSGFLQNPLIGLMVGVITTVVFQSSGAVTSVLVTIVGSGVLNVRQSIPIVMGANLGTSVTNTVVSLVVYRKKQNFEIAMTAGIVHDMYNMMSVVFLLPIELIFHPLEYSSSWLLGLLGTSGQGGSDLGEFQFLSYLVRPLVDLFIIIDTDKTANMDPNVIVPSDVSLIKRCCNEERRGNEIICHQRCRSLFSYLELSDNVVCILLLVIAMFTLFTALIFVVKVTKSLLGGKLLNWVANLAGREYKFPYSMFVGYLFILTGLVITVILHSSGVFTSMLVPLAGGDVLNLMQIYELTLGSNVGTTTTGILAALSAQSKYPRETLQVALCHFLFNVAGILMFYTFPHTTLPIWASKKFGMYSAQNLWFSIAYLVIVFLVAPTITMAIYLMTTT</sequence>
<feature type="compositionally biased region" description="Low complexity" evidence="7">
    <location>
        <begin position="86"/>
        <end position="98"/>
    </location>
</feature>
<evidence type="ECO:0000256" key="2">
    <source>
        <dbReference type="ARBA" id="ARBA00005808"/>
    </source>
</evidence>
<comment type="similarity">
    <text evidence="2">Belongs to the SLC34A transporter family.</text>
</comment>
<dbReference type="PANTHER" id="PTHR10010:SF46">
    <property type="entry name" value="SODIUM-DEPENDENT PHOSPHATE TRANSPORT PROTEIN 2B"/>
    <property type="match status" value="1"/>
</dbReference>
<dbReference type="GO" id="GO:0044341">
    <property type="term" value="P:sodium-dependent phosphate transport"/>
    <property type="evidence" value="ECO:0007669"/>
    <property type="project" value="InterPro"/>
</dbReference>
<dbReference type="InterPro" id="IPR003841">
    <property type="entry name" value="Na/Pi_transpt"/>
</dbReference>
<keyword evidence="6 8" id="KW-0472">Membrane</keyword>
<evidence type="ECO:0000256" key="5">
    <source>
        <dbReference type="ARBA" id="ARBA00022989"/>
    </source>
</evidence>
<keyword evidence="5 8" id="KW-1133">Transmembrane helix</keyword>
<dbReference type="GO" id="GO:0005436">
    <property type="term" value="F:sodium:phosphate symporter activity"/>
    <property type="evidence" value="ECO:0007669"/>
    <property type="project" value="InterPro"/>
</dbReference>
<keyword evidence="4 8" id="KW-0812">Transmembrane</keyword>
<evidence type="ECO:0000256" key="8">
    <source>
        <dbReference type="SAM" id="Phobius"/>
    </source>
</evidence>
<dbReference type="AlphaFoldDB" id="A0A6G1S9R3"/>
<feature type="region of interest" description="Disordered" evidence="7">
    <location>
        <begin position="72"/>
        <end position="98"/>
    </location>
</feature>
<comment type="subcellular location">
    <subcellularLocation>
        <location evidence="1">Apical cell membrane</location>
        <topology evidence="1">Multi-pass membrane protein</topology>
    </subcellularLocation>
</comment>
<dbReference type="Pfam" id="PF02690">
    <property type="entry name" value="Na_Pi_cotrans"/>
    <property type="match status" value="2"/>
</dbReference>
<feature type="compositionally biased region" description="Low complexity" evidence="7">
    <location>
        <begin position="17"/>
        <end position="31"/>
    </location>
</feature>
<evidence type="ECO:0000313" key="9">
    <source>
        <dbReference type="EMBL" id="MDE47256.1"/>
    </source>
</evidence>
<feature type="transmembrane region" description="Helical" evidence="8">
    <location>
        <begin position="209"/>
        <end position="235"/>
    </location>
</feature>
<dbReference type="EMBL" id="GGYP01002485">
    <property type="protein sequence ID" value="MDE47256.1"/>
    <property type="molecule type" value="Transcribed_RNA"/>
</dbReference>
<feature type="transmembrane region" description="Helical" evidence="8">
    <location>
        <begin position="451"/>
        <end position="471"/>
    </location>
</feature>
<feature type="transmembrane region" description="Helical" evidence="8">
    <location>
        <begin position="247"/>
        <end position="268"/>
    </location>
</feature>
<gene>
    <name evidence="9" type="primary">Slc34a2</name>
    <name evidence="9" type="ORF">g.3052</name>
</gene>
<feature type="transmembrane region" description="Helical" evidence="8">
    <location>
        <begin position="563"/>
        <end position="587"/>
    </location>
</feature>
<keyword evidence="3" id="KW-1003">Cell membrane</keyword>
<name>A0A6G1S9R3_9ACAR</name>
<organism evidence="9">
    <name type="scientific">Aceria tosichella</name>
    <name type="common">wheat curl mite</name>
    <dbReference type="NCBI Taxonomy" id="561515"/>
    <lineage>
        <taxon>Eukaryota</taxon>
        <taxon>Metazoa</taxon>
        <taxon>Ecdysozoa</taxon>
        <taxon>Arthropoda</taxon>
        <taxon>Chelicerata</taxon>
        <taxon>Arachnida</taxon>
        <taxon>Acari</taxon>
        <taxon>Acariformes</taxon>
        <taxon>Trombidiformes</taxon>
        <taxon>Prostigmata</taxon>
        <taxon>Eupodina</taxon>
        <taxon>Eriophyoidea</taxon>
        <taxon>Eriophyidae</taxon>
        <taxon>Eriophyinae</taxon>
        <taxon>Aceriini</taxon>
        <taxon>Aceria</taxon>
    </lineage>
</organism>
<feature type="transmembrane region" description="Helical" evidence="8">
    <location>
        <begin position="524"/>
        <end position="543"/>
    </location>
</feature>
<dbReference type="GO" id="GO:0016324">
    <property type="term" value="C:apical plasma membrane"/>
    <property type="evidence" value="ECO:0007669"/>
    <property type="project" value="UniProtKB-SubCell"/>
</dbReference>
<evidence type="ECO:0000256" key="6">
    <source>
        <dbReference type="ARBA" id="ARBA00023136"/>
    </source>
</evidence>
<dbReference type="PANTHER" id="PTHR10010">
    <property type="entry name" value="SOLUTE CARRIER FAMILY 34 SODIUM PHOSPHATE , MEMBER 2-RELATED"/>
    <property type="match status" value="1"/>
</dbReference>
<reference evidence="9" key="1">
    <citation type="submission" date="2018-10" db="EMBL/GenBank/DDBJ databases">
        <title>Transcriptome assembly of Aceria tosichella (Wheat curl mite) Type 2.</title>
        <authorList>
            <person name="Scully E.D."/>
            <person name="Geib S.M."/>
            <person name="Palmer N.A."/>
            <person name="Gupta A.K."/>
            <person name="Sarath G."/>
            <person name="Tatineni S."/>
        </authorList>
    </citation>
    <scope>NUCLEOTIDE SEQUENCE</scope>
    <source>
        <strain evidence="9">LincolnNE</strain>
    </source>
</reference>
<feature type="transmembrane region" description="Helical" evidence="8">
    <location>
        <begin position="491"/>
        <end position="512"/>
    </location>
</feature>
<protein>
    <submittedName>
        <fullName evidence="9">Sodium-dependent phosphate transport protein 2B</fullName>
    </submittedName>
</protein>
<accession>A0A6G1S9R3</accession>
<evidence type="ECO:0000256" key="1">
    <source>
        <dbReference type="ARBA" id="ARBA00004424"/>
    </source>
</evidence>
<evidence type="ECO:0000256" key="3">
    <source>
        <dbReference type="ARBA" id="ARBA00022475"/>
    </source>
</evidence>
<evidence type="ECO:0000256" key="4">
    <source>
        <dbReference type="ARBA" id="ARBA00022692"/>
    </source>
</evidence>
<evidence type="ECO:0000256" key="7">
    <source>
        <dbReference type="SAM" id="MobiDB-lite"/>
    </source>
</evidence>
<feature type="transmembrane region" description="Helical" evidence="8">
    <location>
        <begin position="400"/>
        <end position="421"/>
    </location>
</feature>